<dbReference type="InterPro" id="IPR000994">
    <property type="entry name" value="Pept_M24"/>
</dbReference>
<dbReference type="Gene3D" id="3.90.230.10">
    <property type="entry name" value="Creatinase/methionine aminopeptidase superfamily"/>
    <property type="match status" value="1"/>
</dbReference>
<dbReference type="PANTHER" id="PTHR43330">
    <property type="entry name" value="METHIONINE AMINOPEPTIDASE"/>
    <property type="match status" value="1"/>
</dbReference>
<dbReference type="Proteomes" id="UP000886289">
    <property type="component" value="Unassembled WGS sequence"/>
</dbReference>
<proteinExistence type="predicted"/>
<protein>
    <submittedName>
        <fullName evidence="2">M24 family metallopeptidase</fullName>
    </submittedName>
</protein>
<dbReference type="SUPFAM" id="SSF55920">
    <property type="entry name" value="Creatinase/aminopeptidase"/>
    <property type="match status" value="1"/>
</dbReference>
<feature type="domain" description="Peptidase M24" evidence="1">
    <location>
        <begin position="1"/>
        <end position="70"/>
    </location>
</feature>
<comment type="caution">
    <text evidence="2">The sequence shown here is derived from an EMBL/GenBank/DDBJ whole genome shotgun (WGS) entry which is preliminary data.</text>
</comment>
<dbReference type="EMBL" id="DRBS01000398">
    <property type="protein sequence ID" value="HDD45328.1"/>
    <property type="molecule type" value="Genomic_DNA"/>
</dbReference>
<dbReference type="Pfam" id="PF00557">
    <property type="entry name" value="Peptidase_M24"/>
    <property type="match status" value="1"/>
</dbReference>
<organism evidence="2">
    <name type="scientific">Desulfofervidus auxilii</name>
    <dbReference type="NCBI Taxonomy" id="1621989"/>
    <lineage>
        <taxon>Bacteria</taxon>
        <taxon>Pseudomonadati</taxon>
        <taxon>Thermodesulfobacteriota</taxon>
        <taxon>Candidatus Desulfofervidia</taxon>
        <taxon>Candidatus Desulfofervidales</taxon>
        <taxon>Candidatus Desulfofervidaceae</taxon>
        <taxon>Candidatus Desulfofervidus</taxon>
    </lineage>
</organism>
<sequence length="79" mass="8606">IGRSLHEDPQVPNFGKPGKGAKLKVGMVLAIEPMVNEGTYEVEILPDGWTAVTKDRKLSAHFEHTVAITKNGPEILSKI</sequence>
<reference evidence="2" key="1">
    <citation type="journal article" date="2020" name="mSystems">
        <title>Genome- and Community-Level Interaction Insights into Carbon Utilization and Element Cycling Functions of Hydrothermarchaeota in Hydrothermal Sediment.</title>
        <authorList>
            <person name="Zhou Z."/>
            <person name="Liu Y."/>
            <person name="Xu W."/>
            <person name="Pan J."/>
            <person name="Luo Z.H."/>
            <person name="Li M."/>
        </authorList>
    </citation>
    <scope>NUCLEOTIDE SEQUENCE [LARGE SCALE GENOMIC DNA]</scope>
    <source>
        <strain evidence="2">HyVt-233</strain>
    </source>
</reference>
<dbReference type="PANTHER" id="PTHR43330:SF27">
    <property type="entry name" value="METHIONINE AMINOPEPTIDASE"/>
    <property type="match status" value="1"/>
</dbReference>
<dbReference type="GO" id="GO:0005829">
    <property type="term" value="C:cytosol"/>
    <property type="evidence" value="ECO:0007669"/>
    <property type="project" value="TreeGrafter"/>
</dbReference>
<dbReference type="AlphaFoldDB" id="A0A7C0Y6W5"/>
<accession>A0A7C0Y6W5</accession>
<dbReference type="GO" id="GO:0070006">
    <property type="term" value="F:metalloaminopeptidase activity"/>
    <property type="evidence" value="ECO:0007669"/>
    <property type="project" value="TreeGrafter"/>
</dbReference>
<evidence type="ECO:0000259" key="1">
    <source>
        <dbReference type="Pfam" id="PF00557"/>
    </source>
</evidence>
<name>A0A7C0Y6W5_DESA2</name>
<feature type="non-terminal residue" evidence="2">
    <location>
        <position position="1"/>
    </location>
</feature>
<gene>
    <name evidence="2" type="ORF">ENG63_10805</name>
</gene>
<evidence type="ECO:0000313" key="2">
    <source>
        <dbReference type="EMBL" id="HDD45328.1"/>
    </source>
</evidence>
<dbReference type="InterPro" id="IPR036005">
    <property type="entry name" value="Creatinase/aminopeptidase-like"/>
</dbReference>